<protein>
    <submittedName>
        <fullName evidence="1">Uncharacterized protein</fullName>
    </submittedName>
</protein>
<dbReference type="AlphaFoldDB" id="A0A6C0EA49"/>
<proteinExistence type="predicted"/>
<sequence>MEISKMDCLCPTQVEYQLIPQKAQWIFKNICEKALMNKYVNCKNLNYEQLKTIAETKDSFDYKLNYDIPTIIELNDYVYAILYFNQKFNFIPKMSPSCFERKKILGYYYNRKNGHYFSLADFVKLLELKLNIDYKNLLSHVTDLNFETTNFDNITSDQTYLFANLANICNYYKFIIKLHETKQLYKILIDDIAMYAKIQNLNEYYKCLPSEMLKYFGSHICVSNSKNVSMKPITYINCIFAYLKTVNLQDINDNFINKCNFEKVCHDLRDSHVDIIKNVSLTEVYKFLTLCNKTGNLITNFKIDEHHITKKKYRHIDNFNNCGIYKLNISFDLEIGLRKTSHQKYYVMCDSDKVYFEFTLTDVLVGQPKNNFVIKVNGYYHYFDDHYYTYYIQDGHINENRIKFEKFFKKHKITIVE</sequence>
<reference evidence="1" key="1">
    <citation type="journal article" date="2020" name="Nature">
        <title>Giant virus diversity and host interactions through global metagenomics.</title>
        <authorList>
            <person name="Schulz F."/>
            <person name="Roux S."/>
            <person name="Paez-Espino D."/>
            <person name="Jungbluth S."/>
            <person name="Walsh D.A."/>
            <person name="Denef V.J."/>
            <person name="McMahon K.D."/>
            <person name="Konstantinidis K.T."/>
            <person name="Eloe-Fadrosh E.A."/>
            <person name="Kyrpides N.C."/>
            <person name="Woyke T."/>
        </authorList>
    </citation>
    <scope>NUCLEOTIDE SEQUENCE</scope>
    <source>
        <strain evidence="1">GVMAG-M-3300023179-27</strain>
    </source>
</reference>
<evidence type="ECO:0000313" key="1">
    <source>
        <dbReference type="EMBL" id="QHT26057.1"/>
    </source>
</evidence>
<name>A0A6C0EA49_9ZZZZ</name>
<organism evidence="1">
    <name type="scientific">viral metagenome</name>
    <dbReference type="NCBI Taxonomy" id="1070528"/>
    <lineage>
        <taxon>unclassified sequences</taxon>
        <taxon>metagenomes</taxon>
        <taxon>organismal metagenomes</taxon>
    </lineage>
</organism>
<accession>A0A6C0EA49</accession>
<dbReference type="EMBL" id="MN739778">
    <property type="protein sequence ID" value="QHT26057.1"/>
    <property type="molecule type" value="Genomic_DNA"/>
</dbReference>